<gene>
    <name evidence="9" type="ORF">B1A74_08405</name>
</gene>
<evidence type="ECO:0000313" key="9">
    <source>
        <dbReference type="EMBL" id="OOC09908.1"/>
    </source>
</evidence>
<dbReference type="InterPro" id="IPR003838">
    <property type="entry name" value="ABC3_permease_C"/>
</dbReference>
<feature type="transmembrane region" description="Helical" evidence="6">
    <location>
        <begin position="800"/>
        <end position="818"/>
    </location>
</feature>
<feature type="transmembrane region" description="Helical" evidence="6">
    <location>
        <begin position="28"/>
        <end position="47"/>
    </location>
</feature>
<feature type="transmembrane region" description="Helical" evidence="6">
    <location>
        <begin position="356"/>
        <end position="376"/>
    </location>
</feature>
<feature type="domain" description="MacB-like periplasmic core" evidence="8">
    <location>
        <begin position="31"/>
        <end position="209"/>
    </location>
</feature>
<evidence type="ECO:0000256" key="3">
    <source>
        <dbReference type="ARBA" id="ARBA00022692"/>
    </source>
</evidence>
<evidence type="ECO:0000256" key="1">
    <source>
        <dbReference type="ARBA" id="ARBA00004651"/>
    </source>
</evidence>
<feature type="transmembrane region" description="Helical" evidence="6">
    <location>
        <begin position="469"/>
        <end position="493"/>
    </location>
</feature>
<dbReference type="Pfam" id="PF02687">
    <property type="entry name" value="FtsX"/>
    <property type="match status" value="2"/>
</dbReference>
<keyword evidence="3 6" id="KW-0812">Transmembrane</keyword>
<name>A0A1V2ZXR7_9GAMM</name>
<feature type="domain" description="ABC3 transporter permease C-terminal" evidence="7">
    <location>
        <begin position="265"/>
        <end position="376"/>
    </location>
</feature>
<dbReference type="GO" id="GO:0005886">
    <property type="term" value="C:plasma membrane"/>
    <property type="evidence" value="ECO:0007669"/>
    <property type="project" value="UniProtKB-SubCell"/>
</dbReference>
<evidence type="ECO:0000259" key="7">
    <source>
        <dbReference type="Pfam" id="PF02687"/>
    </source>
</evidence>
<feature type="domain" description="ABC3 transporter permease C-terminal" evidence="7">
    <location>
        <begin position="715"/>
        <end position="824"/>
    </location>
</feature>
<evidence type="ECO:0000256" key="2">
    <source>
        <dbReference type="ARBA" id="ARBA00022475"/>
    </source>
</evidence>
<dbReference type="Pfam" id="PF12704">
    <property type="entry name" value="MacB_PCD"/>
    <property type="match status" value="1"/>
</dbReference>
<reference evidence="9 10" key="1">
    <citation type="submission" date="2017-02" db="EMBL/GenBank/DDBJ databases">
        <title>Genomic diversity within the haloalkaliphilic genus Thioalkalivibrio.</title>
        <authorList>
            <person name="Ahn A.-C."/>
            <person name="Meier-Kolthoff J."/>
            <person name="Overmars L."/>
            <person name="Richter M."/>
            <person name="Woyke T."/>
            <person name="Sorokin D.Y."/>
            <person name="Muyzer G."/>
        </authorList>
    </citation>
    <scope>NUCLEOTIDE SEQUENCE [LARGE SCALE GENOMIC DNA]</scope>
    <source>
        <strain evidence="9 10">HL17</strain>
    </source>
</reference>
<dbReference type="InterPro" id="IPR038766">
    <property type="entry name" value="Membrane_comp_ABC_pdt"/>
</dbReference>
<accession>A0A1V2ZXR7</accession>
<feature type="transmembrane region" description="Helical" evidence="6">
    <location>
        <begin position="307"/>
        <end position="336"/>
    </location>
</feature>
<feature type="transmembrane region" description="Helical" evidence="6">
    <location>
        <begin position="262"/>
        <end position="286"/>
    </location>
</feature>
<feature type="transmembrane region" description="Helical" evidence="6">
    <location>
        <begin position="713"/>
        <end position="730"/>
    </location>
</feature>
<feature type="transmembrane region" description="Helical" evidence="6">
    <location>
        <begin position="758"/>
        <end position="788"/>
    </location>
</feature>
<dbReference type="OrthoDB" id="5292592at2"/>
<keyword evidence="2" id="KW-1003">Cell membrane</keyword>
<dbReference type="InterPro" id="IPR025857">
    <property type="entry name" value="MacB_PCD"/>
</dbReference>
<feature type="transmembrane region" description="Helical" evidence="6">
    <location>
        <begin position="422"/>
        <end position="448"/>
    </location>
</feature>
<proteinExistence type="predicted"/>
<dbReference type="PANTHER" id="PTHR30287:SF1">
    <property type="entry name" value="INNER MEMBRANE PROTEIN"/>
    <property type="match status" value="1"/>
</dbReference>
<evidence type="ECO:0000313" key="10">
    <source>
        <dbReference type="Proteomes" id="UP000189177"/>
    </source>
</evidence>
<evidence type="ECO:0000256" key="6">
    <source>
        <dbReference type="SAM" id="Phobius"/>
    </source>
</evidence>
<keyword evidence="5 6" id="KW-0472">Membrane</keyword>
<evidence type="ECO:0000259" key="8">
    <source>
        <dbReference type="Pfam" id="PF12704"/>
    </source>
</evidence>
<dbReference type="Proteomes" id="UP000189177">
    <property type="component" value="Unassembled WGS sequence"/>
</dbReference>
<dbReference type="AlphaFoldDB" id="A0A1V2ZXR7"/>
<feature type="transmembrane region" description="Helical" evidence="6">
    <location>
        <begin position="397"/>
        <end position="416"/>
    </location>
</feature>
<evidence type="ECO:0000256" key="5">
    <source>
        <dbReference type="ARBA" id="ARBA00023136"/>
    </source>
</evidence>
<keyword evidence="10" id="KW-1185">Reference proteome</keyword>
<comment type="subcellular location">
    <subcellularLocation>
        <location evidence="1">Cell membrane</location>
        <topology evidence="1">Multi-pass membrane protein</topology>
    </subcellularLocation>
</comment>
<dbReference type="STRING" id="252474.B1A74_08405"/>
<evidence type="ECO:0000256" key="4">
    <source>
        <dbReference type="ARBA" id="ARBA00022989"/>
    </source>
</evidence>
<keyword evidence="4 6" id="KW-1133">Transmembrane helix</keyword>
<organism evidence="9 10">
    <name type="scientific">Thioalkalivibrio halophilus</name>
    <dbReference type="NCBI Taxonomy" id="252474"/>
    <lineage>
        <taxon>Bacteria</taxon>
        <taxon>Pseudomonadati</taxon>
        <taxon>Pseudomonadota</taxon>
        <taxon>Gammaproteobacteria</taxon>
        <taxon>Chromatiales</taxon>
        <taxon>Ectothiorhodospiraceae</taxon>
        <taxon>Thioalkalivibrio</taxon>
    </lineage>
</organism>
<sequence>MNRHTGLRNLRGWLRGTWQEWRSAELRVLAAALVVAVAAVAAVGFFTDRVDRGMADQAASLLGGDLAITSRSPVPDEWVDEARERGLQSVRSAALPSVLFGADDQSRLSSLRAVDPDWPLVGEARIRDPYGQEHTITHGPEPGEAWLEGALLNDLGLEPGDTVTVGRRDLEITAVLTLEPDRGSALTDLAPRLMLAYEDLESTELIGPGSRVNYQFYLSGIDSVVEAYTDWLEPRLEPGQRIQGLEDAAPELRAAVERAERFLGLASLMAVLLAGAAIAVAAHHFAQRRADSAAIMRALGASARRVLAVYFGRVLLVAVIASLIGLALGFLAQFVLSALLGDWLDGDLPPPGLRPVVAGLGVGLITAAGFALPAMLRIGQVPPLRVLRRDIGLPSASVWLSGALAVAAFGALLWWQAADPQLALWVLLGTAGALLILGLLGAALVLAVRPLRDRGGIALRFGLANLSRRGGLSAVQLVAFSVGILALLLLAIVRVDLLEAWDASIPEDAPNHFYVNIQPGEQEPLADRMEEAGLERPQMDPMIRGRLVAINDLPVGPGDFDDERTRRLLDREFNLSYADEPPEHNPVVEGHWTLDQPESDGLSVEAGLMERLELELGDSLTFRIGGRAVRGSITNVREVNWDSFRVNFFVTGAPALLDEQPRTYITAFRLPEDMRDAQSRWLRDFPAVTAIDVSAILERVRDIIEQATRAVEYVFLFTLVAGLTVLFAAVQATRDVRRREAALLRTLGARRRDIRNALLAEFGTLGFLAGLLAAIIATVIGALLAWQVFDFDYRVNPMTFVYGIGGGTLGIALAGWLGTRRVLDQAPLTVLRGPE</sequence>
<protein>
    <submittedName>
        <fullName evidence="9">ABC transporter permease</fullName>
    </submittedName>
</protein>
<dbReference type="PANTHER" id="PTHR30287">
    <property type="entry name" value="MEMBRANE COMPONENT OF PREDICTED ABC SUPERFAMILY METABOLITE UPTAKE TRANSPORTER"/>
    <property type="match status" value="1"/>
</dbReference>
<comment type="caution">
    <text evidence="9">The sequence shown here is derived from an EMBL/GenBank/DDBJ whole genome shotgun (WGS) entry which is preliminary data.</text>
</comment>
<dbReference type="EMBL" id="MUZR01000029">
    <property type="protein sequence ID" value="OOC09908.1"/>
    <property type="molecule type" value="Genomic_DNA"/>
</dbReference>
<dbReference type="RefSeq" id="WP_077244364.1">
    <property type="nucleotide sequence ID" value="NZ_MUZR01000029.1"/>
</dbReference>